<dbReference type="Proteomes" id="UP000218054">
    <property type="component" value="Unassembled WGS sequence"/>
</dbReference>
<evidence type="ECO:0000313" key="2">
    <source>
        <dbReference type="Proteomes" id="UP000218054"/>
    </source>
</evidence>
<dbReference type="AlphaFoldDB" id="A0A2A2AL25"/>
<name>A0A2A2AL25_9BURK</name>
<comment type="caution">
    <text evidence="1">The sequence shown here is derived from an EMBL/GenBank/DDBJ whole genome shotgun (WGS) entry which is preliminary data.</text>
</comment>
<evidence type="ECO:0000313" key="1">
    <source>
        <dbReference type="EMBL" id="PAT38412.1"/>
    </source>
</evidence>
<protein>
    <submittedName>
        <fullName evidence="1">Uncharacterized protein</fullName>
    </submittedName>
</protein>
<organism evidence="1 2">
    <name type="scientific">Vandammella animalimorsus</name>
    <dbReference type="NCBI Taxonomy" id="2029117"/>
    <lineage>
        <taxon>Bacteria</taxon>
        <taxon>Pseudomonadati</taxon>
        <taxon>Pseudomonadota</taxon>
        <taxon>Betaproteobacteria</taxon>
        <taxon>Burkholderiales</taxon>
        <taxon>Comamonadaceae</taxon>
        <taxon>Vandammella</taxon>
    </lineage>
</organism>
<proteinExistence type="predicted"/>
<accession>A0A2A2AL25</accession>
<reference evidence="1 2" key="1">
    <citation type="submission" date="2017-08" db="EMBL/GenBank/DDBJ databases">
        <title>WGS of Clinical strains of the CDC Group NO-1 linked to zoonotic infections in humans.</title>
        <authorList>
            <person name="Bernier A.-M."/>
            <person name="Bernard K."/>
        </authorList>
    </citation>
    <scope>NUCLEOTIDE SEQUENCE [LARGE SCALE GENOMIC DNA]</scope>
    <source>
        <strain evidence="1 2">NML00-0135</strain>
    </source>
</reference>
<gene>
    <name evidence="1" type="ORF">CK625_02690</name>
</gene>
<sequence>MLCFLQLFTAEFDFYEDNAFFIFKTDIFAQRLLDGNDRIRISVFILTDPCATISIRILIFYMRLHRKQYLACNSFFFEFFRRDANTGQAFIHRGIFIAIGLCPCNACHQGR</sequence>
<keyword evidence="2" id="KW-1185">Reference proteome</keyword>
<dbReference type="EMBL" id="NSJB01000001">
    <property type="protein sequence ID" value="PAT38412.1"/>
    <property type="molecule type" value="Genomic_DNA"/>
</dbReference>